<feature type="transmembrane region" description="Helical" evidence="4">
    <location>
        <begin position="161"/>
        <end position="182"/>
    </location>
</feature>
<gene>
    <name evidence="6" type="ORF">bsdE14_12840</name>
</gene>
<keyword evidence="4" id="KW-1133">Transmembrane helix</keyword>
<dbReference type="Pfam" id="PF00015">
    <property type="entry name" value="MCPsignal"/>
    <property type="match status" value="1"/>
</dbReference>
<keyword evidence="4" id="KW-0472">Membrane</keyword>
<proteinExistence type="predicted"/>
<sequence length="510" mass="56766">MELNTSTITKYQKNTLKFVLIVYSISAFLAAFMFIGMKFLGFYPEVNIALLGMLCILIILELTTFKIMYGKAVKNGSLNNKALKALKNIILAFSYINYIYICLVIPSKELWISVFYFIILGALFLDNKMNIFSIILSIISQVIVFTLNPQTLPGEFFLRELIVRIVVIGLASFGIIIFTSFASKLLNSIEKNENELKKSNDNINNMFKKTSEFSVSLLSSSEALAAISEEESSSLEEIANASHVVAQDADRMLEDTTKNSEILSELLNKNEAISAKIKSTEDKSIDLIGISNQNEEALNETLNIISGIKSSIETTFDATKVLEEKSRQIDEILLIIRQISEQTNLLALNASIEAARAGEFGKGFAVVAEEIRKLAENTSKSLNEVSSITNEFKVRVNEVEDLMVQNTEKINYGDNILNDAVNNVKDMIDGLKNSGNSIKEINDLIHSLLDKTQNVVSFNSNISETTKNTITNFNMVFESIHQNAAMSEELTSSAENLKAIAVEMNKLIHN</sequence>
<dbReference type="PANTHER" id="PTHR32089">
    <property type="entry name" value="METHYL-ACCEPTING CHEMOTAXIS PROTEIN MCPB"/>
    <property type="match status" value="1"/>
</dbReference>
<keyword evidence="7" id="KW-1185">Reference proteome</keyword>
<organism evidence="6 7">
    <name type="scientific">Clostridium omnivorum</name>
    <dbReference type="NCBI Taxonomy" id="1604902"/>
    <lineage>
        <taxon>Bacteria</taxon>
        <taxon>Bacillati</taxon>
        <taxon>Bacillota</taxon>
        <taxon>Clostridia</taxon>
        <taxon>Eubacteriales</taxon>
        <taxon>Clostridiaceae</taxon>
        <taxon>Clostridium</taxon>
    </lineage>
</organism>
<protein>
    <recommendedName>
        <fullName evidence="5">Methyl-accepting transducer domain-containing protein</fullName>
    </recommendedName>
</protein>
<evidence type="ECO:0000256" key="2">
    <source>
        <dbReference type="PROSITE-ProRule" id="PRU00284"/>
    </source>
</evidence>
<dbReference type="PROSITE" id="PS50111">
    <property type="entry name" value="CHEMOTAXIS_TRANSDUC_2"/>
    <property type="match status" value="1"/>
</dbReference>
<dbReference type="RefSeq" id="WP_264849148.1">
    <property type="nucleotide sequence ID" value="NZ_BRXR01000001.1"/>
</dbReference>
<feature type="transmembrane region" description="Helical" evidence="4">
    <location>
        <begin position="20"/>
        <end position="42"/>
    </location>
</feature>
<dbReference type="Proteomes" id="UP001208567">
    <property type="component" value="Unassembled WGS sequence"/>
</dbReference>
<evidence type="ECO:0000259" key="5">
    <source>
        <dbReference type="PROSITE" id="PS50111"/>
    </source>
</evidence>
<keyword evidence="3" id="KW-0175">Coiled coil</keyword>
<evidence type="ECO:0000313" key="7">
    <source>
        <dbReference type="Proteomes" id="UP001208567"/>
    </source>
</evidence>
<evidence type="ECO:0000256" key="3">
    <source>
        <dbReference type="SAM" id="Coils"/>
    </source>
</evidence>
<feature type="transmembrane region" description="Helical" evidence="4">
    <location>
        <begin position="90"/>
        <end position="119"/>
    </location>
</feature>
<dbReference type="PANTHER" id="PTHR32089:SF112">
    <property type="entry name" value="LYSOZYME-LIKE PROTEIN-RELATED"/>
    <property type="match status" value="1"/>
</dbReference>
<reference evidence="6 7" key="1">
    <citation type="journal article" date="2024" name="Int. J. Syst. Evol. Microbiol.">
        <title>Clostridium omnivorum sp. nov., isolated from anoxic soil under the treatment of reductive soil disinfestation.</title>
        <authorList>
            <person name="Ueki A."/>
            <person name="Tonouchi A."/>
            <person name="Kaku N."/>
            <person name="Honma S."/>
            <person name="Ueki K."/>
        </authorList>
    </citation>
    <scope>NUCLEOTIDE SEQUENCE [LARGE SCALE GENOMIC DNA]</scope>
    <source>
        <strain evidence="6 7">E14</strain>
    </source>
</reference>
<feature type="coiled-coil region" evidence="3">
    <location>
        <begin position="182"/>
        <end position="209"/>
    </location>
</feature>
<evidence type="ECO:0000256" key="4">
    <source>
        <dbReference type="SAM" id="Phobius"/>
    </source>
</evidence>
<evidence type="ECO:0000313" key="6">
    <source>
        <dbReference type="EMBL" id="GLC29874.1"/>
    </source>
</evidence>
<dbReference type="InterPro" id="IPR004089">
    <property type="entry name" value="MCPsignal_dom"/>
</dbReference>
<name>A0ABQ5N411_9CLOT</name>
<feature type="transmembrane region" description="Helical" evidence="4">
    <location>
        <begin position="48"/>
        <end position="69"/>
    </location>
</feature>
<dbReference type="EMBL" id="BRXR01000001">
    <property type="protein sequence ID" value="GLC29874.1"/>
    <property type="molecule type" value="Genomic_DNA"/>
</dbReference>
<dbReference type="SUPFAM" id="SSF58104">
    <property type="entry name" value="Methyl-accepting chemotaxis protein (MCP) signaling domain"/>
    <property type="match status" value="1"/>
</dbReference>
<dbReference type="SMART" id="SM00283">
    <property type="entry name" value="MA"/>
    <property type="match status" value="1"/>
</dbReference>
<feature type="transmembrane region" description="Helical" evidence="4">
    <location>
        <begin position="131"/>
        <end position="149"/>
    </location>
</feature>
<accession>A0ABQ5N411</accession>
<feature type="domain" description="Methyl-accepting transducer" evidence="5">
    <location>
        <begin position="227"/>
        <end position="498"/>
    </location>
</feature>
<dbReference type="Gene3D" id="1.10.287.950">
    <property type="entry name" value="Methyl-accepting chemotaxis protein"/>
    <property type="match status" value="1"/>
</dbReference>
<keyword evidence="4" id="KW-0812">Transmembrane</keyword>
<keyword evidence="1 2" id="KW-0807">Transducer</keyword>
<evidence type="ECO:0000256" key="1">
    <source>
        <dbReference type="ARBA" id="ARBA00023224"/>
    </source>
</evidence>
<comment type="caution">
    <text evidence="6">The sequence shown here is derived from an EMBL/GenBank/DDBJ whole genome shotgun (WGS) entry which is preliminary data.</text>
</comment>